<evidence type="ECO:0000313" key="4">
    <source>
        <dbReference type="Proteomes" id="UP001165124"/>
    </source>
</evidence>
<evidence type="ECO:0000313" key="3">
    <source>
        <dbReference type="EMBL" id="GLW67560.1"/>
    </source>
</evidence>
<dbReference type="GO" id="GO:0016491">
    <property type="term" value="F:oxidoreductase activity"/>
    <property type="evidence" value="ECO:0007669"/>
    <property type="project" value="UniProtKB-KW"/>
</dbReference>
<reference evidence="3" key="1">
    <citation type="submission" date="2023-02" db="EMBL/GenBank/DDBJ databases">
        <title>Actinomadura rubrobrunea NBRC 14622.</title>
        <authorList>
            <person name="Ichikawa N."/>
            <person name="Sato H."/>
            <person name="Tonouchi N."/>
        </authorList>
    </citation>
    <scope>NUCLEOTIDE SEQUENCE</scope>
    <source>
        <strain evidence="3">NBRC 14622</strain>
    </source>
</reference>
<dbReference type="AlphaFoldDB" id="A0A9W6Q0C3"/>
<organism evidence="3 4">
    <name type="scientific">Actinomadura rubrobrunea</name>
    <dbReference type="NCBI Taxonomy" id="115335"/>
    <lineage>
        <taxon>Bacteria</taxon>
        <taxon>Bacillati</taxon>
        <taxon>Actinomycetota</taxon>
        <taxon>Actinomycetes</taxon>
        <taxon>Streptosporangiales</taxon>
        <taxon>Thermomonosporaceae</taxon>
        <taxon>Actinomadura</taxon>
    </lineage>
</organism>
<gene>
    <name evidence="3" type="ORF">Arub01_58030</name>
</gene>
<accession>A0A9W6Q0C3</accession>
<dbReference type="Gene3D" id="3.40.50.720">
    <property type="entry name" value="NAD(P)-binding Rossmann-like Domain"/>
    <property type="match status" value="1"/>
</dbReference>
<dbReference type="EMBL" id="BSRZ01000026">
    <property type="protein sequence ID" value="GLW67560.1"/>
    <property type="molecule type" value="Genomic_DNA"/>
</dbReference>
<evidence type="ECO:0000256" key="1">
    <source>
        <dbReference type="ARBA" id="ARBA00006484"/>
    </source>
</evidence>
<keyword evidence="4" id="KW-1185">Reference proteome</keyword>
<protein>
    <recommendedName>
        <fullName evidence="5">SDR family NAD(P)-dependent oxidoreductase</fullName>
    </recommendedName>
</protein>
<sequence>MPAGVETLPLDLALLDSVREFASAVTSRLGGTPIDALVLNAATLSRNQHGRTADGFETTFGVNHLAHYLLARLLEPHLADHARVIFTTSDTHDPSITPLAPKTLEPEKLAHPPKSRFGDGMRANAASKLCNILTARSLADSPDLRERGITVLTYNPGLTGGTDLGDPGPAARWFMNMVVFPIFRVIGLFKPAYVMGPPENNVHLTDRARRPGP</sequence>
<proteinExistence type="inferred from homology"/>
<comment type="caution">
    <text evidence="3">The sequence shown here is derived from an EMBL/GenBank/DDBJ whole genome shotgun (WGS) entry which is preliminary data.</text>
</comment>
<keyword evidence="2" id="KW-0560">Oxidoreductase</keyword>
<dbReference type="PANTHER" id="PTHR24320">
    <property type="entry name" value="RETINOL DEHYDROGENASE"/>
    <property type="match status" value="1"/>
</dbReference>
<dbReference type="SUPFAM" id="SSF51735">
    <property type="entry name" value="NAD(P)-binding Rossmann-fold domains"/>
    <property type="match status" value="1"/>
</dbReference>
<dbReference type="Proteomes" id="UP001165124">
    <property type="component" value="Unassembled WGS sequence"/>
</dbReference>
<evidence type="ECO:0008006" key="5">
    <source>
        <dbReference type="Google" id="ProtNLM"/>
    </source>
</evidence>
<dbReference type="PANTHER" id="PTHR24320:SF148">
    <property type="entry name" value="NAD(P)-BINDING ROSSMANN-FOLD SUPERFAMILY PROTEIN"/>
    <property type="match status" value="1"/>
</dbReference>
<comment type="similarity">
    <text evidence="1">Belongs to the short-chain dehydrogenases/reductases (SDR) family.</text>
</comment>
<evidence type="ECO:0000256" key="2">
    <source>
        <dbReference type="ARBA" id="ARBA00023002"/>
    </source>
</evidence>
<dbReference type="InterPro" id="IPR036291">
    <property type="entry name" value="NAD(P)-bd_dom_sf"/>
</dbReference>
<name>A0A9W6Q0C3_9ACTN</name>